<comment type="subunit">
    <text evidence="2 10">Oligomeric complex that consists of at least the alpha, beta, beta', gamma, delta, epsilon and zeta subunits.</text>
</comment>
<keyword evidence="4 10" id="KW-0963">Cytoplasm</keyword>
<organism evidence="15 16">
    <name type="scientific">Dekkera bruxellensis</name>
    <name type="common">Brettanomyces custersii</name>
    <dbReference type="NCBI Taxonomy" id="5007"/>
    <lineage>
        <taxon>Eukaryota</taxon>
        <taxon>Fungi</taxon>
        <taxon>Dikarya</taxon>
        <taxon>Ascomycota</taxon>
        <taxon>Saccharomycotina</taxon>
        <taxon>Pichiomycetes</taxon>
        <taxon>Pichiales</taxon>
        <taxon>Pichiaceae</taxon>
        <taxon>Brettanomyces</taxon>
    </lineage>
</organism>
<dbReference type="Gene3D" id="3.30.450.60">
    <property type="match status" value="1"/>
</dbReference>
<keyword evidence="3 10" id="KW-0813">Transport</keyword>
<dbReference type="SUPFAM" id="SSF49447">
    <property type="entry name" value="Second domain of Mu2 adaptin subunit (ap50) of ap2 adaptor"/>
    <property type="match status" value="1"/>
</dbReference>
<comment type="function">
    <text evidence="10">The coatomer is a cytosolic protein complex that binds to dilysine motifs and reversibly associates with Golgi non-clathrin-coated vesicles, which further mediate biosynthetic protein transport from the ER, via the Golgi up to the trans Golgi network. Coatomer complex is required for budding from Golgi membranes, and is essential for the retrograde Golgi-to-ER transport of dilysine-tagged proteins.</text>
</comment>
<dbReference type="FunFam" id="3.30.450.60:FF:000003">
    <property type="entry name" value="Coatomer subunit delta"/>
    <property type="match status" value="1"/>
</dbReference>
<comment type="similarity">
    <text evidence="1 10">Belongs to the adaptor complexes medium subunit family. Delta-COP subfamily.</text>
</comment>
<dbReference type="InterPro" id="IPR011012">
    <property type="entry name" value="Longin-like_dom_sf"/>
</dbReference>
<dbReference type="AlphaFoldDB" id="A0A7D9CW80"/>
<dbReference type="PROSITE" id="PS51072">
    <property type="entry name" value="MHD"/>
    <property type="match status" value="1"/>
</dbReference>
<proteinExistence type="inferred from homology"/>
<dbReference type="CDD" id="cd14830">
    <property type="entry name" value="Delta_COP_N"/>
    <property type="match status" value="1"/>
</dbReference>
<dbReference type="Pfam" id="PF00928">
    <property type="entry name" value="Adap_comp_sub"/>
    <property type="match status" value="1"/>
</dbReference>
<feature type="domain" description="MHD" evidence="14">
    <location>
        <begin position="294"/>
        <end position="546"/>
    </location>
</feature>
<dbReference type="InterPro" id="IPR036168">
    <property type="entry name" value="AP2_Mu_C_sf"/>
</dbReference>
<dbReference type="PANTHER" id="PTHR10121">
    <property type="entry name" value="COATOMER SUBUNIT DELTA"/>
    <property type="match status" value="1"/>
</dbReference>
<evidence type="ECO:0000256" key="3">
    <source>
        <dbReference type="ARBA" id="ARBA00022448"/>
    </source>
</evidence>
<evidence type="ECO:0000256" key="2">
    <source>
        <dbReference type="ARBA" id="ARBA00011775"/>
    </source>
</evidence>
<dbReference type="GO" id="GO:0006888">
    <property type="term" value="P:endoplasmic reticulum to Golgi vesicle-mediated transport"/>
    <property type="evidence" value="ECO:0007669"/>
    <property type="project" value="TreeGrafter"/>
</dbReference>
<dbReference type="GO" id="GO:0015031">
    <property type="term" value="P:protein transport"/>
    <property type="evidence" value="ECO:0007669"/>
    <property type="project" value="UniProtKB-KW"/>
</dbReference>
<evidence type="ECO:0000256" key="8">
    <source>
        <dbReference type="ARBA" id="ARBA00023136"/>
    </source>
</evidence>
<dbReference type="InterPro" id="IPR028565">
    <property type="entry name" value="MHD"/>
</dbReference>
<evidence type="ECO:0000256" key="10">
    <source>
        <dbReference type="RuleBase" id="RU364018"/>
    </source>
</evidence>
<evidence type="ECO:0000256" key="13">
    <source>
        <dbReference type="SAM" id="MobiDB-lite"/>
    </source>
</evidence>
<dbReference type="GO" id="GO:0030126">
    <property type="term" value="C:COPI vesicle coat"/>
    <property type="evidence" value="ECO:0007669"/>
    <property type="project" value="UniProtKB-UniRule"/>
</dbReference>
<keyword evidence="9 10" id="KW-0968">Cytoplasmic vesicle</keyword>
<evidence type="ECO:0000313" key="15">
    <source>
        <dbReference type="EMBL" id="VUG17075.1"/>
    </source>
</evidence>
<reference evidence="15 16" key="1">
    <citation type="submission" date="2019-07" db="EMBL/GenBank/DDBJ databases">
        <authorList>
            <person name="Friedrich A."/>
            <person name="Schacherer J."/>
        </authorList>
    </citation>
    <scope>NUCLEOTIDE SEQUENCE [LARGE SCALE GENOMIC DNA]</scope>
</reference>
<sequence length="546" mass="60387">MVVLAGSICTRGGKPLLSRQFRELSKDRVTSLLSNFPTLLSKSTKTQFTSVEDEFVRYVYQPLEEFYVVLITNKHSNIIEDIDTLHLFAQTITSIVGTIDEREIFDNCFEIINAFDEIVNLGYKENLTLSQIVTFLEMESHEEKIQEIIERNKELEAAEERKRKATEIFLSKTAADIRNKEMLRKANTSSFGDGPTLLGQQDYQQANYPRQAALVPQQEEPKPLGGSHFRQAVPRRGGLQLGKKKKIPSSGFGLGGSEPLISGASSGRPSTDVRGISSSPAVEPEHKKKAAVPNKGILVIANEKVGAQITRDGTISSADIKGDLQIRINDSKYSHAKLQLSVNELDGTKTQFKTHPNIDGPAFRASHEIKMKNSGKAFPSNDQTLGVLRWKSVPNAKTSDENVLLPLMITTWVNNNNDGTITLTFEYEKNKSSILEQLAIIIPTSNATIDSSDNDNVTLDYADEGLHVNLTGIAENPEGSFAITCKDVDDEEALFPMEVSFDITKQLDNGERGGLVGVNEVENTESGESLPFDSYYKLTSEGFYII</sequence>
<dbReference type="Pfam" id="PF01217">
    <property type="entry name" value="Clat_adaptor_s"/>
    <property type="match status" value="1"/>
</dbReference>
<name>A0A7D9CW80_DEKBR</name>
<keyword evidence="5 10" id="KW-0931">ER-Golgi transport</keyword>
<dbReference type="CDD" id="cd09254">
    <property type="entry name" value="AP_delta-COPI_MHD"/>
    <property type="match status" value="1"/>
</dbReference>
<comment type="subcellular location">
    <subcellularLocation>
        <location evidence="10 11">Cytoplasm</location>
    </subcellularLocation>
    <subcellularLocation>
        <location evidence="10 11">Cytoplasmic vesicle</location>
        <location evidence="10 11">COPI-coated vesicle membrane</location>
        <topology evidence="10 11">Peripheral membrane protein</topology>
        <orientation evidence="10 11">Cytoplasmic side</orientation>
    </subcellularLocation>
    <subcellularLocation>
        <location evidence="10 11">Golgi apparatus membrane</location>
        <topology evidence="10 11">Peripheral membrane protein</topology>
        <orientation evidence="10 11">Cytoplasmic side</orientation>
    </subcellularLocation>
</comment>
<dbReference type="GO" id="GO:0051645">
    <property type="term" value="P:Golgi localization"/>
    <property type="evidence" value="ECO:0007669"/>
    <property type="project" value="TreeGrafter"/>
</dbReference>
<keyword evidence="8 10" id="KW-0472">Membrane</keyword>
<evidence type="ECO:0000256" key="7">
    <source>
        <dbReference type="ARBA" id="ARBA00023034"/>
    </source>
</evidence>
<evidence type="ECO:0000256" key="11">
    <source>
        <dbReference type="RuleBase" id="RU366052"/>
    </source>
</evidence>
<feature type="region of interest" description="Disordered" evidence="13">
    <location>
        <begin position="217"/>
        <end position="290"/>
    </location>
</feature>
<gene>
    <name evidence="15" type="primary">RET2</name>
    <name evidence="15" type="ORF">DEBR0S1_32616G</name>
</gene>
<keyword evidence="12" id="KW-0175">Coiled coil</keyword>
<dbReference type="InterPro" id="IPR027059">
    <property type="entry name" value="Coatomer_dsu"/>
</dbReference>
<dbReference type="EMBL" id="CABFWN010000001">
    <property type="protein sequence ID" value="VUG17075.1"/>
    <property type="molecule type" value="Genomic_DNA"/>
</dbReference>
<evidence type="ECO:0000256" key="5">
    <source>
        <dbReference type="ARBA" id="ARBA00022892"/>
    </source>
</evidence>
<protein>
    <recommendedName>
        <fullName evidence="10">Coatomer subunit delta</fullName>
    </recommendedName>
</protein>
<keyword evidence="16" id="KW-1185">Reference proteome</keyword>
<keyword evidence="7 10" id="KW-0333">Golgi apparatus</keyword>
<evidence type="ECO:0000256" key="1">
    <source>
        <dbReference type="ARBA" id="ARBA00010516"/>
    </source>
</evidence>
<dbReference type="InterPro" id="IPR022775">
    <property type="entry name" value="AP_mu_sigma_su"/>
</dbReference>
<dbReference type="GO" id="GO:0006890">
    <property type="term" value="P:retrograde vesicle-mediated transport, Golgi to endoplasmic reticulum"/>
    <property type="evidence" value="ECO:0007669"/>
    <property type="project" value="UniProtKB-UniRule"/>
</dbReference>
<evidence type="ECO:0000259" key="14">
    <source>
        <dbReference type="PROSITE" id="PS51072"/>
    </source>
</evidence>
<evidence type="ECO:0000256" key="12">
    <source>
        <dbReference type="SAM" id="Coils"/>
    </source>
</evidence>
<evidence type="ECO:0000313" key="16">
    <source>
        <dbReference type="Proteomes" id="UP000478008"/>
    </source>
</evidence>
<dbReference type="PANTHER" id="PTHR10121:SF0">
    <property type="entry name" value="COATOMER SUBUNIT DELTA"/>
    <property type="match status" value="1"/>
</dbReference>
<evidence type="ECO:0000256" key="4">
    <source>
        <dbReference type="ARBA" id="ARBA00022490"/>
    </source>
</evidence>
<dbReference type="SUPFAM" id="SSF64356">
    <property type="entry name" value="SNARE-like"/>
    <property type="match status" value="1"/>
</dbReference>
<dbReference type="Proteomes" id="UP000478008">
    <property type="component" value="Unassembled WGS sequence"/>
</dbReference>
<keyword evidence="6 10" id="KW-0653">Protein transport</keyword>
<evidence type="ECO:0000256" key="9">
    <source>
        <dbReference type="ARBA" id="ARBA00023329"/>
    </source>
</evidence>
<accession>A0A7D9CW80</accession>
<evidence type="ECO:0000256" key="6">
    <source>
        <dbReference type="ARBA" id="ARBA00022927"/>
    </source>
</evidence>
<dbReference type="GO" id="GO:0000139">
    <property type="term" value="C:Golgi membrane"/>
    <property type="evidence" value="ECO:0007669"/>
    <property type="project" value="UniProtKB-SubCell"/>
</dbReference>
<feature type="coiled-coil region" evidence="12">
    <location>
        <begin position="138"/>
        <end position="168"/>
    </location>
</feature>